<organism evidence="1 2">
    <name type="scientific">Desulfomicrobium macestii</name>
    <dbReference type="NCBI Taxonomy" id="90731"/>
    <lineage>
        <taxon>Bacteria</taxon>
        <taxon>Pseudomonadati</taxon>
        <taxon>Thermodesulfobacteriota</taxon>
        <taxon>Desulfovibrionia</taxon>
        <taxon>Desulfovibrionales</taxon>
        <taxon>Desulfomicrobiaceae</taxon>
        <taxon>Desulfomicrobium</taxon>
    </lineage>
</organism>
<keyword evidence="2" id="KW-1185">Reference proteome</keyword>
<proteinExistence type="predicted"/>
<evidence type="ECO:0000313" key="2">
    <source>
        <dbReference type="Proteomes" id="UP000639010"/>
    </source>
</evidence>
<sequence length="78" mass="9049">MKAKEFDEHFDNSGDIEQFVDLERAFRPNKIKRVNVDFPLWMVEALDREAKHLGVTRQALVKVWLANCLEKGAHGLRA</sequence>
<dbReference type="Proteomes" id="UP000639010">
    <property type="component" value="Unassembled WGS sequence"/>
</dbReference>
<dbReference type="RefSeq" id="WP_192624989.1">
    <property type="nucleotide sequence ID" value="NZ_JADBGG010000050.1"/>
</dbReference>
<dbReference type="EMBL" id="JADBGG010000050">
    <property type="protein sequence ID" value="MBE1427220.1"/>
    <property type="molecule type" value="Genomic_DNA"/>
</dbReference>
<gene>
    <name evidence="1" type="ORF">H4684_003910</name>
</gene>
<evidence type="ECO:0008006" key="3">
    <source>
        <dbReference type="Google" id="ProtNLM"/>
    </source>
</evidence>
<evidence type="ECO:0000313" key="1">
    <source>
        <dbReference type="EMBL" id="MBE1427220.1"/>
    </source>
</evidence>
<dbReference type="NCBIfam" id="NF047399">
    <property type="entry name" value="BrnA_antitoxin_add"/>
    <property type="match status" value="1"/>
</dbReference>
<reference evidence="1 2" key="1">
    <citation type="submission" date="2020-10" db="EMBL/GenBank/DDBJ databases">
        <title>Genomic Encyclopedia of Type Strains, Phase IV (KMG-IV): sequencing the most valuable type-strain genomes for metagenomic binning, comparative biology and taxonomic classification.</title>
        <authorList>
            <person name="Goeker M."/>
        </authorList>
    </citation>
    <scope>NUCLEOTIDE SEQUENCE [LARGE SCALE GENOMIC DNA]</scope>
    <source>
        <strain evidence="1 2">DSM 4194</strain>
    </source>
</reference>
<dbReference type="SUPFAM" id="SSF47598">
    <property type="entry name" value="Ribbon-helix-helix"/>
    <property type="match status" value="1"/>
</dbReference>
<protein>
    <recommendedName>
        <fullName evidence="3">CopG family transcriptional regulator</fullName>
    </recommendedName>
</protein>
<name>A0ABR9H979_9BACT</name>
<comment type="caution">
    <text evidence="1">The sequence shown here is derived from an EMBL/GenBank/DDBJ whole genome shotgun (WGS) entry which is preliminary data.</text>
</comment>
<accession>A0ABR9H979</accession>
<dbReference type="InterPro" id="IPR010985">
    <property type="entry name" value="Ribbon_hlx_hlx"/>
</dbReference>